<protein>
    <submittedName>
        <fullName evidence="3">N-acetylglucosamine kinase</fullName>
    </submittedName>
</protein>
<dbReference type="AlphaFoldDB" id="A0A2T9XAW1"/>
<evidence type="ECO:0000256" key="1">
    <source>
        <dbReference type="SAM" id="Phobius"/>
    </source>
</evidence>
<dbReference type="CDD" id="cd24083">
    <property type="entry name" value="ASKHA_NBD_KdgK-like"/>
    <property type="match status" value="1"/>
</dbReference>
<dbReference type="SUPFAM" id="SSF53067">
    <property type="entry name" value="Actin-like ATPase domain"/>
    <property type="match status" value="2"/>
</dbReference>
<keyword evidence="1" id="KW-0472">Membrane</keyword>
<keyword evidence="3" id="KW-0808">Transferase</keyword>
<accession>A0A2T9XAW1</accession>
<reference evidence="3 4" key="1">
    <citation type="journal article" date="2015" name="Appl. Environ. Microbiol.">
        <title>Nanoarchaeota, Their Sulfolobales Host, and Nanoarchaeota Virus Distribution across Yellowstone National Park Hot Springs.</title>
        <authorList>
            <person name="Munson-McGee J.H."/>
            <person name="Field E.K."/>
            <person name="Bateson M."/>
            <person name="Rooney C."/>
            <person name="Stepanauskas R."/>
            <person name="Young M.J."/>
        </authorList>
    </citation>
    <scope>NUCLEOTIDE SEQUENCE [LARGE SCALE GENOMIC DNA]</scope>
    <source>
        <strain evidence="3">SCGC AC-742_N10</strain>
    </source>
</reference>
<keyword evidence="1" id="KW-0812">Transmembrane</keyword>
<comment type="caution">
    <text evidence="3">The sequence shown here is derived from an EMBL/GenBank/DDBJ whole genome shotgun (WGS) entry which is preliminary data.</text>
</comment>
<dbReference type="InterPro" id="IPR052519">
    <property type="entry name" value="Euk-type_GlcNAc_Kinase"/>
</dbReference>
<dbReference type="Pfam" id="PF01869">
    <property type="entry name" value="BcrAD_BadFG"/>
    <property type="match status" value="1"/>
</dbReference>
<feature type="transmembrane region" description="Helical" evidence="1">
    <location>
        <begin position="263"/>
        <end position="283"/>
    </location>
</feature>
<dbReference type="Proteomes" id="UP000245638">
    <property type="component" value="Unassembled WGS sequence"/>
</dbReference>
<evidence type="ECO:0000313" key="3">
    <source>
        <dbReference type="EMBL" id="PVU77198.1"/>
    </source>
</evidence>
<evidence type="ECO:0000313" key="4">
    <source>
        <dbReference type="Proteomes" id="UP000245638"/>
    </source>
</evidence>
<feature type="domain" description="ATPase BadF/BadG/BcrA/BcrD type" evidence="2">
    <location>
        <begin position="10"/>
        <end position="281"/>
    </location>
</feature>
<dbReference type="InterPro" id="IPR043129">
    <property type="entry name" value="ATPase_NBD"/>
</dbReference>
<dbReference type="EMBL" id="QEFD01000044">
    <property type="protein sequence ID" value="PVU77198.1"/>
    <property type="molecule type" value="Genomic_DNA"/>
</dbReference>
<organism evidence="3 4">
    <name type="scientific">Acidianus hospitalis</name>
    <dbReference type="NCBI Taxonomy" id="563177"/>
    <lineage>
        <taxon>Archaea</taxon>
        <taxon>Thermoproteota</taxon>
        <taxon>Thermoprotei</taxon>
        <taxon>Sulfolobales</taxon>
        <taxon>Sulfolobaceae</taxon>
        <taxon>Acidianus</taxon>
    </lineage>
</organism>
<dbReference type="GO" id="GO:0016301">
    <property type="term" value="F:kinase activity"/>
    <property type="evidence" value="ECO:0007669"/>
    <property type="project" value="UniProtKB-KW"/>
</dbReference>
<dbReference type="PANTHER" id="PTHR43190">
    <property type="entry name" value="N-ACETYL-D-GLUCOSAMINE KINASE"/>
    <property type="match status" value="1"/>
</dbReference>
<proteinExistence type="predicted"/>
<evidence type="ECO:0000259" key="2">
    <source>
        <dbReference type="Pfam" id="PF01869"/>
    </source>
</evidence>
<sequence length="324" mass="35779">MQTKNVILAVDGGATKTVALLFDEKNFKIKGIGLAGSSNFTIIGVSKAEENLRKAIKEAEGDKADKAVFCLAGIGDSAEDTKRGEEMVRRIFPNAQVYNDGVGAYRATNLFEDGGVFAPGTGSVAFYQKNGELHRVGGWSWIFGDEGSASWIAKTAITYATRVVDGIEEKSELPHAVEEYFKLPFREAVIKLSKEQDKRLIASFAVIVDELAQKGDPLALRVMKEASEYIVKMINRLKKEGGRVSVIGGVMNSRIIRYEISSLGVSIFYSYQAVIGGLILAGVKMRFEERDILAKELTQMVYNLPEEELKNYLFINIESKYSET</sequence>
<name>A0A2T9XAW1_9CREN</name>
<dbReference type="PANTHER" id="PTHR43190:SF3">
    <property type="entry name" value="N-ACETYL-D-GLUCOSAMINE KINASE"/>
    <property type="match status" value="1"/>
</dbReference>
<gene>
    <name evidence="3" type="ORF">DDW13_01260</name>
</gene>
<keyword evidence="1" id="KW-1133">Transmembrane helix</keyword>
<dbReference type="InterPro" id="IPR002731">
    <property type="entry name" value="ATPase_BadF"/>
</dbReference>
<dbReference type="Gene3D" id="3.30.420.40">
    <property type="match status" value="2"/>
</dbReference>
<keyword evidence="3" id="KW-0418">Kinase</keyword>